<sequence>METIRRTRGVPAKRGGRVFDRNLGRFGTIMSARAGYLRIRLDGSRYPTCYHPTWRLDYLDDQGQVIKSTAE</sequence>
<name>A0A5C6FWL4_9PLAN</name>
<accession>A0A5C6FWL4</accession>
<dbReference type="Proteomes" id="UP000316476">
    <property type="component" value="Unassembled WGS sequence"/>
</dbReference>
<dbReference type="EMBL" id="SJPZ01000001">
    <property type="protein sequence ID" value="TWU67279.1"/>
    <property type="molecule type" value="Genomic_DNA"/>
</dbReference>
<evidence type="ECO:0000313" key="2">
    <source>
        <dbReference type="Proteomes" id="UP000316476"/>
    </source>
</evidence>
<organism evidence="1 2">
    <name type="scientific">Crateriforma conspicua</name>
    <dbReference type="NCBI Taxonomy" id="2527996"/>
    <lineage>
        <taxon>Bacteria</taxon>
        <taxon>Pseudomonadati</taxon>
        <taxon>Planctomycetota</taxon>
        <taxon>Planctomycetia</taxon>
        <taxon>Planctomycetales</taxon>
        <taxon>Planctomycetaceae</taxon>
        <taxon>Crateriforma</taxon>
    </lineage>
</organism>
<dbReference type="AlphaFoldDB" id="A0A5C6FWL4"/>
<protein>
    <recommendedName>
        <fullName evidence="3">DUF4222 domain-containing protein</fullName>
    </recommendedName>
</protein>
<evidence type="ECO:0000313" key="1">
    <source>
        <dbReference type="EMBL" id="TWU67279.1"/>
    </source>
</evidence>
<reference evidence="1 2" key="1">
    <citation type="submission" date="2019-02" db="EMBL/GenBank/DDBJ databases">
        <title>Deep-cultivation of Planctomycetes and their phenomic and genomic characterization uncovers novel biology.</title>
        <authorList>
            <person name="Wiegand S."/>
            <person name="Jogler M."/>
            <person name="Boedeker C."/>
            <person name="Pinto D."/>
            <person name="Vollmers J."/>
            <person name="Rivas-Marin E."/>
            <person name="Kohn T."/>
            <person name="Peeters S.H."/>
            <person name="Heuer A."/>
            <person name="Rast P."/>
            <person name="Oberbeckmann S."/>
            <person name="Bunk B."/>
            <person name="Jeske O."/>
            <person name="Meyerdierks A."/>
            <person name="Storesund J.E."/>
            <person name="Kallscheuer N."/>
            <person name="Luecker S."/>
            <person name="Lage O.M."/>
            <person name="Pohl T."/>
            <person name="Merkel B.J."/>
            <person name="Hornburger P."/>
            <person name="Mueller R.-W."/>
            <person name="Bruemmer F."/>
            <person name="Labrenz M."/>
            <person name="Spormann A.M."/>
            <person name="Op Den Camp H."/>
            <person name="Overmann J."/>
            <person name="Amann R."/>
            <person name="Jetten M.S.M."/>
            <person name="Mascher T."/>
            <person name="Medema M.H."/>
            <person name="Devos D.P."/>
            <person name="Kaster A.-K."/>
            <person name="Ovreas L."/>
            <person name="Rohde M."/>
            <person name="Galperin M.Y."/>
            <person name="Jogler C."/>
        </authorList>
    </citation>
    <scope>NUCLEOTIDE SEQUENCE [LARGE SCALE GENOMIC DNA]</scope>
    <source>
        <strain evidence="1 2">V7</strain>
    </source>
</reference>
<proteinExistence type="predicted"/>
<comment type="caution">
    <text evidence="1">The sequence shown here is derived from an EMBL/GenBank/DDBJ whole genome shotgun (WGS) entry which is preliminary data.</text>
</comment>
<evidence type="ECO:0008006" key="3">
    <source>
        <dbReference type="Google" id="ProtNLM"/>
    </source>
</evidence>
<gene>
    <name evidence="1" type="ORF">V7x_28530</name>
</gene>